<protein>
    <submittedName>
        <fullName evidence="1">Uncharacterized protein</fullName>
    </submittedName>
</protein>
<name>A0AAV7WRM7_PLEWA</name>
<evidence type="ECO:0000313" key="2">
    <source>
        <dbReference type="Proteomes" id="UP001066276"/>
    </source>
</evidence>
<keyword evidence="2" id="KW-1185">Reference proteome</keyword>
<proteinExistence type="predicted"/>
<dbReference type="AlphaFoldDB" id="A0AAV7WRM7"/>
<gene>
    <name evidence="1" type="ORF">NDU88_003034</name>
</gene>
<organism evidence="1 2">
    <name type="scientific">Pleurodeles waltl</name>
    <name type="common">Iberian ribbed newt</name>
    <dbReference type="NCBI Taxonomy" id="8319"/>
    <lineage>
        <taxon>Eukaryota</taxon>
        <taxon>Metazoa</taxon>
        <taxon>Chordata</taxon>
        <taxon>Craniata</taxon>
        <taxon>Vertebrata</taxon>
        <taxon>Euteleostomi</taxon>
        <taxon>Amphibia</taxon>
        <taxon>Batrachia</taxon>
        <taxon>Caudata</taxon>
        <taxon>Salamandroidea</taxon>
        <taxon>Salamandridae</taxon>
        <taxon>Pleurodelinae</taxon>
        <taxon>Pleurodeles</taxon>
    </lineage>
</organism>
<dbReference type="EMBL" id="JANPWB010000001">
    <property type="protein sequence ID" value="KAJ1215425.1"/>
    <property type="molecule type" value="Genomic_DNA"/>
</dbReference>
<accession>A0AAV7WRM7</accession>
<reference evidence="1" key="1">
    <citation type="journal article" date="2022" name="bioRxiv">
        <title>Sequencing and chromosome-scale assembly of the giantPleurodeles waltlgenome.</title>
        <authorList>
            <person name="Brown T."/>
            <person name="Elewa A."/>
            <person name="Iarovenko S."/>
            <person name="Subramanian E."/>
            <person name="Araus A.J."/>
            <person name="Petzold A."/>
            <person name="Susuki M."/>
            <person name="Suzuki K.-i.T."/>
            <person name="Hayashi T."/>
            <person name="Toyoda A."/>
            <person name="Oliveira C."/>
            <person name="Osipova E."/>
            <person name="Leigh N.D."/>
            <person name="Simon A."/>
            <person name="Yun M.H."/>
        </authorList>
    </citation>
    <scope>NUCLEOTIDE SEQUENCE</scope>
    <source>
        <strain evidence="1">20211129_DDA</strain>
        <tissue evidence="1">Liver</tissue>
    </source>
</reference>
<dbReference type="Proteomes" id="UP001066276">
    <property type="component" value="Chromosome 1_1"/>
</dbReference>
<evidence type="ECO:0000313" key="1">
    <source>
        <dbReference type="EMBL" id="KAJ1215425.1"/>
    </source>
</evidence>
<comment type="caution">
    <text evidence="1">The sequence shown here is derived from an EMBL/GenBank/DDBJ whole genome shotgun (WGS) entry which is preliminary data.</text>
</comment>
<sequence>MHAPVQSVNKSAPRYHGCNNGSFTLKQDSFRSGVPVTAESTIKAENRGELGRSGVPITVRRQGLKCIIVQRLSPPLAHIMHRK</sequence>